<proteinExistence type="predicted"/>
<evidence type="ECO:0000259" key="4">
    <source>
        <dbReference type="PROSITE" id="PS50075"/>
    </source>
</evidence>
<dbReference type="Proteomes" id="UP000277671">
    <property type="component" value="Unassembled WGS sequence"/>
</dbReference>
<dbReference type="GO" id="GO:0044550">
    <property type="term" value="P:secondary metabolite biosynthetic process"/>
    <property type="evidence" value="ECO:0007669"/>
    <property type="project" value="TreeGrafter"/>
</dbReference>
<dbReference type="Pfam" id="PF00550">
    <property type="entry name" value="PP-binding"/>
    <property type="match status" value="1"/>
</dbReference>
<evidence type="ECO:0000256" key="2">
    <source>
        <dbReference type="ARBA" id="ARBA00022450"/>
    </source>
</evidence>
<evidence type="ECO:0000313" key="5">
    <source>
        <dbReference type="EMBL" id="RKR92254.1"/>
    </source>
</evidence>
<dbReference type="SMART" id="SM00823">
    <property type="entry name" value="PKS_PP"/>
    <property type="match status" value="1"/>
</dbReference>
<evidence type="ECO:0000256" key="3">
    <source>
        <dbReference type="ARBA" id="ARBA00022553"/>
    </source>
</evidence>
<reference evidence="5 6" key="1">
    <citation type="submission" date="2018-10" db="EMBL/GenBank/DDBJ databases">
        <title>Sequencing the genomes of 1000 actinobacteria strains.</title>
        <authorList>
            <person name="Klenk H.-P."/>
        </authorList>
    </citation>
    <scope>NUCLEOTIDE SEQUENCE [LARGE SCALE GENOMIC DNA]</scope>
    <source>
        <strain evidence="5 6">DSM 45175</strain>
    </source>
</reference>
<dbReference type="Gene3D" id="3.40.50.12780">
    <property type="entry name" value="N-terminal domain of ligase-like"/>
    <property type="match status" value="1"/>
</dbReference>
<dbReference type="InterPro" id="IPR020806">
    <property type="entry name" value="PKS_PP-bd"/>
</dbReference>
<dbReference type="PANTHER" id="PTHR45527:SF1">
    <property type="entry name" value="FATTY ACID SYNTHASE"/>
    <property type="match status" value="1"/>
</dbReference>
<evidence type="ECO:0000256" key="1">
    <source>
        <dbReference type="ARBA" id="ARBA00001957"/>
    </source>
</evidence>
<dbReference type="InterPro" id="IPR006162">
    <property type="entry name" value="Ppantetheine_attach_site"/>
</dbReference>
<dbReference type="InterPro" id="IPR009081">
    <property type="entry name" value="PP-bd_ACP"/>
</dbReference>
<dbReference type="PROSITE" id="PS00012">
    <property type="entry name" value="PHOSPHOPANTETHEINE"/>
    <property type="match status" value="1"/>
</dbReference>
<dbReference type="Pfam" id="PF00668">
    <property type="entry name" value="Condensation"/>
    <property type="match status" value="1"/>
</dbReference>
<protein>
    <submittedName>
        <fullName evidence="5">Acyl-CoA synthetase (AMP-forming)/AMP-acid ligase II</fullName>
    </submittedName>
</protein>
<dbReference type="InterPro" id="IPR000873">
    <property type="entry name" value="AMP-dep_synth/lig_dom"/>
</dbReference>
<dbReference type="Gene3D" id="1.10.1200.10">
    <property type="entry name" value="ACP-like"/>
    <property type="match status" value="1"/>
</dbReference>
<comment type="cofactor">
    <cofactor evidence="1">
        <name>pantetheine 4'-phosphate</name>
        <dbReference type="ChEBI" id="CHEBI:47942"/>
    </cofactor>
</comment>
<dbReference type="AlphaFoldDB" id="A0A495JVA8"/>
<sequence length="1043" mass="112226">MGSEPMTTVPALLDARAATEPDRTALIVDGPGGGNNTADELTFDQWRTRAAAVGHGLLGRGVQRGDRIGLRFDGSDWVGFAIAYAAVTSIGAVAVPLPDRANPAQSRDLLDRCAAVGLIHTADAEVPAHQGWTATLDALDHGPAGPVDVPVGPDDLAQIIFTSGTTGPPKGVAASHANLTFGLLPRPRHRPLAHSTHFLHAFPIGTNAAQTMLLNALVARPTALTLPRFDPERFAALVEAYRVGTLFVVPAMAIELLHRATLDRHDLSSVLLLASTAAPLPVPVAIALRTALPGATIVNNYTSTEAAPAHTTLVFDPERPAALGRPAAGAELMISDPDGVRLPPGVVGEVRLRPGTRTRSYYRDPTASAAVFQDGWVRMGDLGYLDAEGYLHLVDRESDVVKSGAFKVSTPHVESTLHEHPAVADAAVVGVPHATMGTMLAAVVVAGEPVDLAELRAFLAQRLAPHERPTRLLLVDALPRNDGGKVRKAELRALFTTRPDPAEAPCAPPGSPTEIALAALWSEVLSAPSVGRDDDFFALGGDSLRATQLATLATARFGVTVPASLPFDEPVLTGQARWLAAVPTLAPAPAPAPAPEPLPVAPSAPGVDDVTVPLSAQQENFFGWMYATEEPRDVGPISVAIRITDEFDPELLTRSLRLLVRRHESLRTVFDSRDGTHRAYVRADCPPRVTVTPAVGPDHEARQAHATTVVRTDREHGFDLANGPLVRAVVVRLGADDHVLGLAVHHLVFDGWSMGVLLRELGLVYSALRAGRPVVLPPLPVPYPEAVRWTREQWPRTRDYWLRRLYGAPTGIDPFPGRRRAVRLRSDSLEFRLDVTVADRLRGYARDRGASTFMVVAAAWVAVLARFSGAPEIVLMSPVPGRARPEFEPLLGCLVQSLLLRVDAGADPTLDELLDRVRGTALSAIDHQYYPYAEFYPRFPNAAWLRFESWGGVTHFPGLVSEPFELPRALDADWPTPNGEPDLGVPELAMLEQPDGSISGWLLWNSYAFERSTMERLAAMLTRLGAQVPDRVDRPLSQLTEAM</sequence>
<evidence type="ECO:0000313" key="6">
    <source>
        <dbReference type="Proteomes" id="UP000277671"/>
    </source>
</evidence>
<dbReference type="Pfam" id="PF13193">
    <property type="entry name" value="AMP-binding_C"/>
    <property type="match status" value="1"/>
</dbReference>
<dbReference type="InterPro" id="IPR001242">
    <property type="entry name" value="Condensation_dom"/>
</dbReference>
<dbReference type="InterPro" id="IPR042099">
    <property type="entry name" value="ANL_N_sf"/>
</dbReference>
<dbReference type="GO" id="GO:0043041">
    <property type="term" value="P:amino acid activation for nonribosomal peptide biosynthetic process"/>
    <property type="evidence" value="ECO:0007669"/>
    <property type="project" value="TreeGrafter"/>
</dbReference>
<dbReference type="Gene3D" id="3.30.300.30">
    <property type="match status" value="1"/>
</dbReference>
<keyword evidence="5" id="KW-0436">Ligase</keyword>
<dbReference type="InterPro" id="IPR020845">
    <property type="entry name" value="AMP-binding_CS"/>
</dbReference>
<dbReference type="PROSITE" id="PS00455">
    <property type="entry name" value="AMP_BINDING"/>
    <property type="match status" value="1"/>
</dbReference>
<dbReference type="EMBL" id="RBKT01000001">
    <property type="protein sequence ID" value="RKR92254.1"/>
    <property type="molecule type" value="Genomic_DNA"/>
</dbReference>
<organism evidence="5 6">
    <name type="scientific">Micromonospora pisi</name>
    <dbReference type="NCBI Taxonomy" id="589240"/>
    <lineage>
        <taxon>Bacteria</taxon>
        <taxon>Bacillati</taxon>
        <taxon>Actinomycetota</taxon>
        <taxon>Actinomycetes</taxon>
        <taxon>Micromonosporales</taxon>
        <taxon>Micromonosporaceae</taxon>
        <taxon>Micromonospora</taxon>
    </lineage>
</organism>
<dbReference type="Gene3D" id="3.30.559.30">
    <property type="entry name" value="Nonribosomal peptide synthetase, condensation domain"/>
    <property type="match status" value="1"/>
</dbReference>
<dbReference type="SUPFAM" id="SSF56801">
    <property type="entry name" value="Acetyl-CoA synthetase-like"/>
    <property type="match status" value="1"/>
</dbReference>
<dbReference type="Gene3D" id="3.30.559.10">
    <property type="entry name" value="Chloramphenicol acetyltransferase-like domain"/>
    <property type="match status" value="1"/>
</dbReference>
<keyword evidence="3" id="KW-0597">Phosphoprotein</keyword>
<dbReference type="GO" id="GO:0005737">
    <property type="term" value="C:cytoplasm"/>
    <property type="evidence" value="ECO:0007669"/>
    <property type="project" value="TreeGrafter"/>
</dbReference>
<keyword evidence="2" id="KW-0596">Phosphopantetheine</keyword>
<dbReference type="InterPro" id="IPR036736">
    <property type="entry name" value="ACP-like_sf"/>
</dbReference>
<dbReference type="GO" id="GO:0008610">
    <property type="term" value="P:lipid biosynthetic process"/>
    <property type="evidence" value="ECO:0007669"/>
    <property type="project" value="UniProtKB-ARBA"/>
</dbReference>
<dbReference type="SUPFAM" id="SSF52777">
    <property type="entry name" value="CoA-dependent acyltransferases"/>
    <property type="match status" value="2"/>
</dbReference>
<feature type="domain" description="Carrier" evidence="4">
    <location>
        <begin position="508"/>
        <end position="583"/>
    </location>
</feature>
<dbReference type="InterPro" id="IPR045851">
    <property type="entry name" value="AMP-bd_C_sf"/>
</dbReference>
<accession>A0A495JVA8</accession>
<dbReference type="SUPFAM" id="SSF47336">
    <property type="entry name" value="ACP-like"/>
    <property type="match status" value="1"/>
</dbReference>
<dbReference type="Pfam" id="PF00501">
    <property type="entry name" value="AMP-binding"/>
    <property type="match status" value="1"/>
</dbReference>
<dbReference type="PANTHER" id="PTHR45527">
    <property type="entry name" value="NONRIBOSOMAL PEPTIDE SYNTHETASE"/>
    <property type="match status" value="1"/>
</dbReference>
<dbReference type="InterPro" id="IPR025110">
    <property type="entry name" value="AMP-bd_C"/>
</dbReference>
<keyword evidence="6" id="KW-1185">Reference proteome</keyword>
<name>A0A495JVA8_9ACTN</name>
<dbReference type="GO" id="GO:0016874">
    <property type="term" value="F:ligase activity"/>
    <property type="evidence" value="ECO:0007669"/>
    <property type="project" value="UniProtKB-KW"/>
</dbReference>
<gene>
    <name evidence="5" type="ORF">BDK92_6692</name>
</gene>
<dbReference type="PROSITE" id="PS50075">
    <property type="entry name" value="CARRIER"/>
    <property type="match status" value="1"/>
</dbReference>
<dbReference type="InterPro" id="IPR023213">
    <property type="entry name" value="CAT-like_dom_sf"/>
</dbReference>
<comment type="caution">
    <text evidence="5">The sequence shown here is derived from an EMBL/GenBank/DDBJ whole genome shotgun (WGS) entry which is preliminary data.</text>
</comment>
<dbReference type="GO" id="GO:0031177">
    <property type="term" value="F:phosphopantetheine binding"/>
    <property type="evidence" value="ECO:0007669"/>
    <property type="project" value="InterPro"/>
</dbReference>